<keyword evidence="5 7" id="KW-0238">DNA-binding</keyword>
<dbReference type="Gene3D" id="1.10.132.60">
    <property type="entry name" value="DNA polymerase family B, C-terminal domain"/>
    <property type="match status" value="1"/>
</dbReference>
<evidence type="ECO:0000259" key="9">
    <source>
        <dbReference type="Pfam" id="PF03104"/>
    </source>
</evidence>
<dbReference type="SUPFAM" id="SSF53098">
    <property type="entry name" value="Ribonuclease H-like"/>
    <property type="match status" value="1"/>
</dbReference>
<dbReference type="InterPro" id="IPR042087">
    <property type="entry name" value="DNA_pol_B_thumb"/>
</dbReference>
<sequence length="837" mass="98300">MEKEIETLSKKILMDLDYNSKDLCIDMYYKNCGLKKPEINLQKECEFKPYFYVDTSEPKEIYDYLDGLNQEIDLKKLEPEFENNTSLKVQDLITNIEIIEKIVYSDYILNGKDISEVSDFKNKKERKICKVYVKYPNHVKIIREYFKEFGKSYEFDIPFLRRYMIDQDIVPSAKYSEDNKIDNSIPELNCIAFDMELYCKKEPNAKKDPIIMVNLFSKDYQKVITYKKFENSEYNGCVDYVKDEKELIQKTIEILKQYDVIYTYNGDNFDFPYLKKRANIYEIELDFDNASNSQQPQIIKISKGGINRKSKIPGIIHIDLYPIARKLLNLTKYKLENVVQELFKINKEAVDYGDIPKMWETEDTTLLRYAYEDALYTYKMGNYFLPLEIMFSRIVNQPLYDTSRMNSSQMVEFLLLKRSFEQNMISPNRPSSSSYRERAKFSYEGGYVREPLKGIQEDIVSLDFMSLYPSILISHNISPETVIYEEKERENMELGIIPKTLNELLSRRKHIKMLLKDKIQKNEFDEEYSRLEHEQKSIKVLANSHYGYLAFPMARWYSDKCAEMVTGLGRKYIQETIEKAEEFGFKVIYADTDGFYAKWDYDKLQKGKEEENDKSDKLSNLPKLSKEELIILTKKFLKGINEELPEGMELEFEGHFKRGLFVTKKKYALIEDDGHIVVKGLEVVRRDWSNIAKDTQQAVIRALLEDGDVNLAKKIIKNTIDNLKKGNIDKNDLLIHTQLTKNIEEYKSTAPHIEVAKKIKQRGDSVRVGDVISYIIVKGSRSISERAELLEYAGDYDINYYIDNQVLPPVIRIMESLGISEDELKNSGKQFKLDQFM</sequence>
<dbReference type="InterPro" id="IPR043502">
    <property type="entry name" value="DNA/RNA_pol_sf"/>
</dbReference>
<dbReference type="GO" id="GO:0006261">
    <property type="term" value="P:DNA-templated DNA replication"/>
    <property type="evidence" value="ECO:0007669"/>
    <property type="project" value="TreeGrafter"/>
</dbReference>
<proteinExistence type="inferred from homology"/>
<dbReference type="InterPro" id="IPR017964">
    <property type="entry name" value="DNA-dir_DNA_pol_B_CS"/>
</dbReference>
<dbReference type="Gene3D" id="3.90.1600.10">
    <property type="entry name" value="Palm domain of DNA polymerase"/>
    <property type="match status" value="1"/>
</dbReference>
<dbReference type="InterPro" id="IPR006134">
    <property type="entry name" value="DNA-dir_DNA_pol_B_multi_dom"/>
</dbReference>
<evidence type="ECO:0000256" key="2">
    <source>
        <dbReference type="ARBA" id="ARBA00022679"/>
    </source>
</evidence>
<accession>A0A8J7S1H0</accession>
<feature type="domain" description="DNA-directed DNA polymerase family B exonuclease" evidence="9">
    <location>
        <begin position="151"/>
        <end position="338"/>
    </location>
</feature>
<organism evidence="10 11">
    <name type="scientific">Methanococcus voltae</name>
    <dbReference type="NCBI Taxonomy" id="2188"/>
    <lineage>
        <taxon>Archaea</taxon>
        <taxon>Methanobacteriati</taxon>
        <taxon>Methanobacteriota</taxon>
        <taxon>Methanomada group</taxon>
        <taxon>Methanococci</taxon>
        <taxon>Methanococcales</taxon>
        <taxon>Methanococcaceae</taxon>
        <taxon>Methanococcus</taxon>
    </lineage>
</organism>
<evidence type="ECO:0000256" key="6">
    <source>
        <dbReference type="ARBA" id="ARBA00049244"/>
    </source>
</evidence>
<dbReference type="PANTHER" id="PTHR10322">
    <property type="entry name" value="DNA POLYMERASE CATALYTIC SUBUNIT"/>
    <property type="match status" value="1"/>
</dbReference>
<dbReference type="InterPro" id="IPR012337">
    <property type="entry name" value="RNaseH-like_sf"/>
</dbReference>
<dbReference type="AlphaFoldDB" id="A0A8J7S1H0"/>
<dbReference type="InterPro" id="IPR006133">
    <property type="entry name" value="DNA-dir_DNA_pol_B_exonuc"/>
</dbReference>
<evidence type="ECO:0000313" key="11">
    <source>
        <dbReference type="Proteomes" id="UP000740329"/>
    </source>
</evidence>
<keyword evidence="3 7" id="KW-0548">Nucleotidyltransferase</keyword>
<feature type="domain" description="DNA-directed DNA polymerase family B multifunctional" evidence="8">
    <location>
        <begin position="406"/>
        <end position="605"/>
    </location>
</feature>
<keyword evidence="4 7" id="KW-0239">DNA-directed DNA polymerase</keyword>
<dbReference type="GO" id="GO:0003677">
    <property type="term" value="F:DNA binding"/>
    <property type="evidence" value="ECO:0007669"/>
    <property type="project" value="UniProtKB-KW"/>
</dbReference>
<dbReference type="PRINTS" id="PR00106">
    <property type="entry name" value="DNAPOLB"/>
</dbReference>
<dbReference type="RefSeq" id="WP_209591108.1">
    <property type="nucleotide sequence ID" value="NZ_JAGGMU010000002.1"/>
</dbReference>
<dbReference type="InterPro" id="IPR006172">
    <property type="entry name" value="DNA-dir_DNA_pol_B"/>
</dbReference>
<dbReference type="GO" id="GO:0000166">
    <property type="term" value="F:nucleotide binding"/>
    <property type="evidence" value="ECO:0007669"/>
    <property type="project" value="InterPro"/>
</dbReference>
<protein>
    <recommendedName>
        <fullName evidence="7">DNA polymerase</fullName>
        <ecNumber evidence="7">2.7.7.7</ecNumber>
    </recommendedName>
</protein>
<dbReference type="Pfam" id="PF03104">
    <property type="entry name" value="DNA_pol_B_exo1"/>
    <property type="match status" value="1"/>
</dbReference>
<evidence type="ECO:0000256" key="7">
    <source>
        <dbReference type="RuleBase" id="RU000442"/>
    </source>
</evidence>
<dbReference type="NCBIfam" id="TIGR00592">
    <property type="entry name" value="pol2"/>
    <property type="match status" value="1"/>
</dbReference>
<dbReference type="PROSITE" id="PS00116">
    <property type="entry name" value="DNA_POLYMERASE_B"/>
    <property type="match status" value="1"/>
</dbReference>
<evidence type="ECO:0000256" key="3">
    <source>
        <dbReference type="ARBA" id="ARBA00022695"/>
    </source>
</evidence>
<dbReference type="EMBL" id="JAGGMV010000002">
    <property type="protein sequence ID" value="MBP2201650.1"/>
    <property type="molecule type" value="Genomic_DNA"/>
</dbReference>
<reference evidence="10" key="1">
    <citation type="submission" date="2021-03" db="EMBL/GenBank/DDBJ databases">
        <title>Genomic Encyclopedia of Type Strains, Phase IV (KMG-V): Genome sequencing to study the core and pangenomes of soil and plant-associated prokaryotes.</title>
        <authorList>
            <person name="Whitman W."/>
        </authorList>
    </citation>
    <scope>NUCLEOTIDE SEQUENCE</scope>
    <source>
        <strain evidence="10">C4</strain>
    </source>
</reference>
<comment type="catalytic activity">
    <reaction evidence="6 7">
        <text>DNA(n) + a 2'-deoxyribonucleoside 5'-triphosphate = DNA(n+1) + diphosphate</text>
        <dbReference type="Rhea" id="RHEA:22508"/>
        <dbReference type="Rhea" id="RHEA-COMP:17339"/>
        <dbReference type="Rhea" id="RHEA-COMP:17340"/>
        <dbReference type="ChEBI" id="CHEBI:33019"/>
        <dbReference type="ChEBI" id="CHEBI:61560"/>
        <dbReference type="ChEBI" id="CHEBI:173112"/>
        <dbReference type="EC" id="2.7.7.7"/>
    </reaction>
</comment>
<dbReference type="InterPro" id="IPR023211">
    <property type="entry name" value="DNA_pol_palm_dom_sf"/>
</dbReference>
<dbReference type="InterPro" id="IPR036397">
    <property type="entry name" value="RNaseH_sf"/>
</dbReference>
<dbReference type="PANTHER" id="PTHR10322:SF23">
    <property type="entry name" value="DNA POLYMERASE DELTA CATALYTIC SUBUNIT"/>
    <property type="match status" value="1"/>
</dbReference>
<evidence type="ECO:0000256" key="4">
    <source>
        <dbReference type="ARBA" id="ARBA00022932"/>
    </source>
</evidence>
<dbReference type="EC" id="2.7.7.7" evidence="7"/>
<dbReference type="Gene3D" id="1.10.287.690">
    <property type="entry name" value="Helix hairpin bin"/>
    <property type="match status" value="1"/>
</dbReference>
<dbReference type="OrthoDB" id="323192at2157"/>
<dbReference type="Proteomes" id="UP000740329">
    <property type="component" value="Unassembled WGS sequence"/>
</dbReference>
<dbReference type="Pfam" id="PF00136">
    <property type="entry name" value="DNA_pol_B"/>
    <property type="match status" value="2"/>
</dbReference>
<dbReference type="GO" id="GO:0003887">
    <property type="term" value="F:DNA-directed DNA polymerase activity"/>
    <property type="evidence" value="ECO:0007669"/>
    <property type="project" value="UniProtKB-KW"/>
</dbReference>
<name>A0A8J7S1H0_METVO</name>
<dbReference type="Gene3D" id="3.30.342.10">
    <property type="entry name" value="DNA Polymerase, chain B, domain 1"/>
    <property type="match status" value="1"/>
</dbReference>
<dbReference type="CDD" id="cd05780">
    <property type="entry name" value="DNA_polB_Kod1_like_exo"/>
    <property type="match status" value="1"/>
</dbReference>
<feature type="domain" description="DNA-directed DNA polymerase family B multifunctional" evidence="8">
    <location>
        <begin position="625"/>
        <end position="816"/>
    </location>
</feature>
<keyword evidence="2 7" id="KW-0808">Transferase</keyword>
<dbReference type="SMART" id="SM00486">
    <property type="entry name" value="POLBc"/>
    <property type="match status" value="1"/>
</dbReference>
<comment type="similarity">
    <text evidence="1 7">Belongs to the DNA polymerase type-B family.</text>
</comment>
<evidence type="ECO:0000313" key="10">
    <source>
        <dbReference type="EMBL" id="MBP2201650.1"/>
    </source>
</evidence>
<gene>
    <name evidence="10" type="ORF">J3E07_001062</name>
</gene>
<evidence type="ECO:0000256" key="5">
    <source>
        <dbReference type="ARBA" id="ARBA00023125"/>
    </source>
</evidence>
<evidence type="ECO:0000259" key="8">
    <source>
        <dbReference type="Pfam" id="PF00136"/>
    </source>
</evidence>
<keyword evidence="7" id="KW-0235">DNA replication</keyword>
<comment type="caution">
    <text evidence="10">The sequence shown here is derived from an EMBL/GenBank/DDBJ whole genome shotgun (WGS) entry which is preliminary data.</text>
</comment>
<dbReference type="Gene3D" id="3.30.420.10">
    <property type="entry name" value="Ribonuclease H-like superfamily/Ribonuclease H"/>
    <property type="match status" value="1"/>
</dbReference>
<dbReference type="InterPro" id="IPR050240">
    <property type="entry name" value="DNA_pol_type-B"/>
</dbReference>
<dbReference type="SUPFAM" id="SSF56672">
    <property type="entry name" value="DNA/RNA polymerases"/>
    <property type="match status" value="1"/>
</dbReference>
<evidence type="ECO:0000256" key="1">
    <source>
        <dbReference type="ARBA" id="ARBA00005755"/>
    </source>
</evidence>